<dbReference type="CDD" id="cd00616">
    <property type="entry name" value="AHBA_syn"/>
    <property type="match status" value="1"/>
</dbReference>
<dbReference type="AlphaFoldDB" id="A0A1N7QNG3"/>
<evidence type="ECO:0000256" key="3">
    <source>
        <dbReference type="PIRSR" id="PIRSR000390-2"/>
    </source>
</evidence>
<dbReference type="Proteomes" id="UP000185781">
    <property type="component" value="Unassembled WGS sequence"/>
</dbReference>
<feature type="modified residue" description="N6-(pyridoxal phosphate)lysine" evidence="3">
    <location>
        <position position="192"/>
    </location>
</feature>
<dbReference type="InterPro" id="IPR000653">
    <property type="entry name" value="DegT/StrS_aminotransferase"/>
</dbReference>
<dbReference type="GO" id="GO:0000271">
    <property type="term" value="P:polysaccharide biosynthetic process"/>
    <property type="evidence" value="ECO:0007669"/>
    <property type="project" value="TreeGrafter"/>
</dbReference>
<proteinExistence type="inferred from homology"/>
<dbReference type="Pfam" id="PF01041">
    <property type="entry name" value="DegT_DnrJ_EryC1"/>
    <property type="match status" value="1"/>
</dbReference>
<dbReference type="InterPro" id="IPR015422">
    <property type="entry name" value="PyrdxlP-dep_Trfase_small"/>
</dbReference>
<dbReference type="PANTHER" id="PTHR30244">
    <property type="entry name" value="TRANSAMINASE"/>
    <property type="match status" value="1"/>
</dbReference>
<comment type="similarity">
    <text evidence="1 4">Belongs to the DegT/DnrJ/EryC1 family.</text>
</comment>
<dbReference type="InterPro" id="IPR015424">
    <property type="entry name" value="PyrdxlP-dep_Trfase"/>
</dbReference>
<accession>A0A1N7QNG3</accession>
<dbReference type="GO" id="GO:0008483">
    <property type="term" value="F:transaminase activity"/>
    <property type="evidence" value="ECO:0007669"/>
    <property type="project" value="TreeGrafter"/>
</dbReference>
<protein>
    <submittedName>
        <fullName evidence="5">dTDP-4-amino-4,6-dideoxygalactose transaminase</fullName>
    </submittedName>
</protein>
<evidence type="ECO:0000256" key="2">
    <source>
        <dbReference type="PIRSR" id="PIRSR000390-1"/>
    </source>
</evidence>
<dbReference type="SUPFAM" id="SSF53383">
    <property type="entry name" value="PLP-dependent transferases"/>
    <property type="match status" value="1"/>
</dbReference>
<dbReference type="Gene3D" id="3.90.1150.10">
    <property type="entry name" value="Aspartate Aminotransferase, domain 1"/>
    <property type="match status" value="1"/>
</dbReference>
<dbReference type="PIRSF" id="PIRSF000390">
    <property type="entry name" value="PLP_StrS"/>
    <property type="match status" value="1"/>
</dbReference>
<reference evidence="5 6" key="1">
    <citation type="submission" date="2017-01" db="EMBL/GenBank/DDBJ databases">
        <authorList>
            <person name="Mah S.A."/>
            <person name="Swanson W.J."/>
            <person name="Moy G.W."/>
            <person name="Vacquier V.D."/>
        </authorList>
    </citation>
    <scope>NUCLEOTIDE SEQUENCE [LARGE SCALE GENOMIC DNA]</scope>
    <source>
        <strain evidence="5 6">DSM 18014</strain>
    </source>
</reference>
<sequence>MKEERIWLSPPHMGGTELKYIHEAFDTNWISQFGNNIDVFEKNLEEYLGENSFVTALSSGTAAIHLALRLLNVEQGDFVICQSFTFVASVNPVLYLKAIPVLVDSEPSTLNICPNALEDAVKYCLQKGKKPKAIVAVSLYGMPFMVDEVLEISKKYDIPLIEDSAEALGSKYNNQACGTFGDLSIISFNGNKIITTSGGGILISKNKSAKDRALYLATQAKENKDFYSHSEVGYNYRISNIHAGIGRGQMEVLEERIQSRRKNHIFYQELFNRFDDLNLFSEPSEKFYSNYWLNVILIDGLHWNKENLRNIFSENNIETRYLWKPMHLQSLYKDYIFFGNNISGAFFDRGLCLPSGSNITEKCKERITRTLYNYRN</sequence>
<feature type="active site" description="Proton acceptor" evidence="2">
    <location>
        <position position="192"/>
    </location>
</feature>
<keyword evidence="3 4" id="KW-0663">Pyridoxal phosphate</keyword>
<dbReference type="EMBL" id="FTOV01000014">
    <property type="protein sequence ID" value="SIT24432.1"/>
    <property type="molecule type" value="Genomic_DNA"/>
</dbReference>
<name>A0A1N7QNG3_9FLAO</name>
<dbReference type="GO" id="GO:0030170">
    <property type="term" value="F:pyridoxal phosphate binding"/>
    <property type="evidence" value="ECO:0007669"/>
    <property type="project" value="TreeGrafter"/>
</dbReference>
<evidence type="ECO:0000313" key="5">
    <source>
        <dbReference type="EMBL" id="SIT24432.1"/>
    </source>
</evidence>
<organism evidence="5 6">
    <name type="scientific">Chryseobacterium gambrini</name>
    <dbReference type="NCBI Taxonomy" id="373672"/>
    <lineage>
        <taxon>Bacteria</taxon>
        <taxon>Pseudomonadati</taxon>
        <taxon>Bacteroidota</taxon>
        <taxon>Flavobacteriia</taxon>
        <taxon>Flavobacteriales</taxon>
        <taxon>Weeksellaceae</taxon>
        <taxon>Chryseobacterium group</taxon>
        <taxon>Chryseobacterium</taxon>
    </lineage>
</organism>
<dbReference type="Gene3D" id="3.40.640.10">
    <property type="entry name" value="Type I PLP-dependent aspartate aminotransferase-like (Major domain)"/>
    <property type="match status" value="1"/>
</dbReference>
<dbReference type="InterPro" id="IPR015421">
    <property type="entry name" value="PyrdxlP-dep_Trfase_major"/>
</dbReference>
<dbReference type="PANTHER" id="PTHR30244:SF34">
    <property type="entry name" value="DTDP-4-AMINO-4,6-DIDEOXYGALACTOSE TRANSAMINASE"/>
    <property type="match status" value="1"/>
</dbReference>
<evidence type="ECO:0000256" key="1">
    <source>
        <dbReference type="ARBA" id="ARBA00037999"/>
    </source>
</evidence>
<evidence type="ECO:0000256" key="4">
    <source>
        <dbReference type="RuleBase" id="RU004508"/>
    </source>
</evidence>
<dbReference type="RefSeq" id="WP_228427570.1">
    <property type="nucleotide sequence ID" value="NZ_FTOV01000014.1"/>
</dbReference>
<evidence type="ECO:0000313" key="6">
    <source>
        <dbReference type="Proteomes" id="UP000185781"/>
    </source>
</evidence>
<dbReference type="STRING" id="373672.SAMN05421785_11488"/>
<gene>
    <name evidence="5" type="ORF">SAMN05421785_11488</name>
</gene>